<evidence type="ECO:0000313" key="13">
    <source>
        <dbReference type="Proteomes" id="UP000621510"/>
    </source>
</evidence>
<gene>
    <name evidence="12" type="ORF">JK364_46325</name>
</gene>
<evidence type="ECO:0000256" key="6">
    <source>
        <dbReference type="ARBA" id="ARBA00039102"/>
    </source>
</evidence>
<keyword evidence="13" id="KW-1185">Reference proteome</keyword>
<name>A0ABS1Q546_9ACTN</name>
<comment type="function">
    <text evidence="3">Catalyzes the oxidation of 2-deoxy-scyllo-inosamine (DOIA) with NAD(+) or NADP(+), forming 3-amino-2,3-dideoxy-scyllo-inosose (amino-DOI).</text>
</comment>
<feature type="domain" description="Alcohol dehydrogenase-like N-terminal" evidence="11">
    <location>
        <begin position="24"/>
        <end position="143"/>
    </location>
</feature>
<evidence type="ECO:0000313" key="12">
    <source>
        <dbReference type="EMBL" id="MBL1119684.1"/>
    </source>
</evidence>
<organism evidence="12 13">
    <name type="scientific">Streptomyces endocoffeicus</name>
    <dbReference type="NCBI Taxonomy" id="2898945"/>
    <lineage>
        <taxon>Bacteria</taxon>
        <taxon>Bacillati</taxon>
        <taxon>Actinomycetota</taxon>
        <taxon>Actinomycetes</taxon>
        <taxon>Kitasatosporales</taxon>
        <taxon>Streptomycetaceae</taxon>
        <taxon>Streptomyces</taxon>
    </lineage>
</organism>
<comment type="caution">
    <text evidence="12">The sequence shown here is derived from an EMBL/GenBank/DDBJ whole genome shotgun (WGS) entry which is preliminary data.</text>
</comment>
<protein>
    <recommendedName>
        <fullName evidence="7">2-deoxy-scyllo-inosamine dehydrogenase</fullName>
        <ecNumber evidence="6">1.1.1.329</ecNumber>
    </recommendedName>
</protein>
<dbReference type="Gene3D" id="3.40.50.720">
    <property type="entry name" value="NAD(P)-binding Rossmann-like Domain"/>
    <property type="match status" value="1"/>
</dbReference>
<evidence type="ECO:0000256" key="1">
    <source>
        <dbReference type="ARBA" id="ARBA00001947"/>
    </source>
</evidence>
<dbReference type="Proteomes" id="UP000621510">
    <property type="component" value="Unassembled WGS sequence"/>
</dbReference>
<dbReference type="InterPro" id="IPR036291">
    <property type="entry name" value="NAD(P)-bd_dom_sf"/>
</dbReference>
<dbReference type="EMBL" id="JAERRG010000035">
    <property type="protein sequence ID" value="MBL1119684.1"/>
    <property type="molecule type" value="Genomic_DNA"/>
</dbReference>
<dbReference type="PANTHER" id="PTHR43401">
    <property type="entry name" value="L-THREONINE 3-DEHYDROGENASE"/>
    <property type="match status" value="1"/>
</dbReference>
<dbReference type="SUPFAM" id="SSF51735">
    <property type="entry name" value="NAD(P)-binding Rossmann-fold domains"/>
    <property type="match status" value="1"/>
</dbReference>
<evidence type="ECO:0000256" key="5">
    <source>
        <dbReference type="ARBA" id="ARBA00038004"/>
    </source>
</evidence>
<dbReference type="Pfam" id="PF08240">
    <property type="entry name" value="ADH_N"/>
    <property type="match status" value="1"/>
</dbReference>
<dbReference type="InterPro" id="IPR013154">
    <property type="entry name" value="ADH-like_N"/>
</dbReference>
<evidence type="ECO:0000256" key="7">
    <source>
        <dbReference type="ARBA" id="ARBA00039387"/>
    </source>
</evidence>
<evidence type="ECO:0000259" key="10">
    <source>
        <dbReference type="Pfam" id="PF00107"/>
    </source>
</evidence>
<evidence type="ECO:0000256" key="9">
    <source>
        <dbReference type="ARBA" id="ARBA00049085"/>
    </source>
</evidence>
<comment type="pathway">
    <text evidence="4">Metabolic intermediate biosynthesis; 2-deoxystreptamine biosynthesis; 2-deoxystreptamine from D-glucose 6-phosphate: step 3/4.</text>
</comment>
<keyword evidence="2" id="KW-0560">Oxidoreductase</keyword>
<accession>A0ABS1Q546</accession>
<dbReference type="InterPro" id="IPR050129">
    <property type="entry name" value="Zn_alcohol_dh"/>
</dbReference>
<dbReference type="InterPro" id="IPR013149">
    <property type="entry name" value="ADH-like_C"/>
</dbReference>
<dbReference type="InterPro" id="IPR011032">
    <property type="entry name" value="GroES-like_sf"/>
</dbReference>
<feature type="domain" description="Alcohol dehydrogenase-like C-terminal" evidence="10">
    <location>
        <begin position="183"/>
        <end position="308"/>
    </location>
</feature>
<comment type="cofactor">
    <cofactor evidence="1">
        <name>Zn(2+)</name>
        <dbReference type="ChEBI" id="CHEBI:29105"/>
    </cofactor>
</comment>
<evidence type="ECO:0000256" key="4">
    <source>
        <dbReference type="ARBA" id="ARBA00037908"/>
    </source>
</evidence>
<evidence type="ECO:0000256" key="3">
    <source>
        <dbReference type="ARBA" id="ARBA00037678"/>
    </source>
</evidence>
<evidence type="ECO:0000256" key="2">
    <source>
        <dbReference type="ARBA" id="ARBA00023002"/>
    </source>
</evidence>
<dbReference type="Pfam" id="PF00107">
    <property type="entry name" value="ADH_zinc_N"/>
    <property type="match status" value="1"/>
</dbReference>
<comment type="catalytic activity">
    <reaction evidence="9">
        <text>2-deoxy-scyllo-inosamine + NADP(+) = 3-amino-2,3-dideoxy-scyllo-inosose + NADPH + H(+)</text>
        <dbReference type="Rhea" id="RHEA:33879"/>
        <dbReference type="ChEBI" id="CHEBI:15378"/>
        <dbReference type="ChEBI" id="CHEBI:57783"/>
        <dbReference type="ChEBI" id="CHEBI:58349"/>
        <dbReference type="ChEBI" id="CHEBI:65002"/>
        <dbReference type="ChEBI" id="CHEBI:65003"/>
        <dbReference type="EC" id="1.1.1.329"/>
    </reaction>
</comment>
<dbReference type="RefSeq" id="WP_201857461.1">
    <property type="nucleotide sequence ID" value="NZ_JAERRG010000035.1"/>
</dbReference>
<sequence length="350" mass="36682">MLAARWHGRYDIRVEDVVPRVPRDDEVLVKVHWCGICGTDLEEYRAGPLIIPTDEPHPLSGRMAPLTLGHEVVGEVVRAARDGTGPAVGTRVVPDVVNGCGQCWWCLRHEEGLCPSVCVPGQQDDGGLAQLMIAKARTCVSVPPGLPMETAVLAEPAAVAVRAVRKVPEIIGAVTLVVGGGTIGQLTAQAVLAAGAASCWLVDPSEYRRRFAEAHSSVRACSPGDLDAAVADLGAPGLDVVFECSGADGQLTRSFDLVRPGGLVVAVGLGSGTQPVPLPALVLGERRLVGSAAHLWDADVAQAVRLLADGRLDAADMVTHQIPLQDLVTVALPLLSQPDPEVLKIAIDCR</sequence>
<evidence type="ECO:0000256" key="8">
    <source>
        <dbReference type="ARBA" id="ARBA00048685"/>
    </source>
</evidence>
<proteinExistence type="inferred from homology"/>
<comment type="similarity">
    <text evidence="5">Belongs to the zinc-containing alcohol dehydrogenase family. DOIA dehydrogenase subfamily.</text>
</comment>
<reference evidence="12 13" key="1">
    <citation type="submission" date="2021-01" db="EMBL/GenBank/DDBJ databases">
        <title>WGS of actinomycetes isolated from Thailand.</title>
        <authorList>
            <person name="Thawai C."/>
        </authorList>
    </citation>
    <scope>NUCLEOTIDE SEQUENCE [LARGE SCALE GENOMIC DNA]</scope>
    <source>
        <strain evidence="12 13">CA3R110</strain>
    </source>
</reference>
<dbReference type="PANTHER" id="PTHR43401:SF2">
    <property type="entry name" value="L-THREONINE 3-DEHYDROGENASE"/>
    <property type="match status" value="1"/>
</dbReference>
<comment type="catalytic activity">
    <reaction evidence="8">
        <text>2-deoxy-scyllo-inosamine + NAD(+) = 3-amino-2,3-dideoxy-scyllo-inosose + NADH + H(+)</text>
        <dbReference type="Rhea" id="RHEA:33883"/>
        <dbReference type="ChEBI" id="CHEBI:15378"/>
        <dbReference type="ChEBI" id="CHEBI:57540"/>
        <dbReference type="ChEBI" id="CHEBI:57945"/>
        <dbReference type="ChEBI" id="CHEBI:65002"/>
        <dbReference type="ChEBI" id="CHEBI:65003"/>
        <dbReference type="EC" id="1.1.1.329"/>
    </reaction>
</comment>
<dbReference type="EC" id="1.1.1.329" evidence="6"/>
<evidence type="ECO:0000259" key="11">
    <source>
        <dbReference type="Pfam" id="PF08240"/>
    </source>
</evidence>
<dbReference type="Gene3D" id="3.90.180.10">
    <property type="entry name" value="Medium-chain alcohol dehydrogenases, catalytic domain"/>
    <property type="match status" value="1"/>
</dbReference>
<dbReference type="SUPFAM" id="SSF50129">
    <property type="entry name" value="GroES-like"/>
    <property type="match status" value="1"/>
</dbReference>